<dbReference type="SUPFAM" id="SSF51735">
    <property type="entry name" value="NAD(P)-binding Rossmann-fold domains"/>
    <property type="match status" value="1"/>
</dbReference>
<dbReference type="Gene3D" id="3.40.50.720">
    <property type="entry name" value="NAD(P)-binding Rossmann-like Domain"/>
    <property type="match status" value="1"/>
</dbReference>
<sequence length="176" mass="19014">MNISEKTFIVTGASSGIGEVLSKKLAKKGAQIICASRNLDKLNRVVDEIKIQGGTAISVQTDITQVDQCQILVEKTINRFGKLDALVLNAGISMWTPFESLKDVGFFRQLMETNYMGAVHCCHAALPHLKSSNGLIVNCSTGQALMGFPNHSGYSASKHALRGFLASLDIEMKGEI</sequence>
<keyword evidence="2" id="KW-0560">Oxidoreductase</keyword>
<dbReference type="InterPro" id="IPR002347">
    <property type="entry name" value="SDR_fam"/>
</dbReference>
<evidence type="ECO:0000256" key="1">
    <source>
        <dbReference type="ARBA" id="ARBA00006484"/>
    </source>
</evidence>
<proteinExistence type="inferred from homology"/>
<dbReference type="PANTHER" id="PTHR44196:SF1">
    <property type="entry name" value="DEHYDROGENASE_REDUCTASE SDR FAMILY MEMBER 7B"/>
    <property type="match status" value="1"/>
</dbReference>
<dbReference type="PRINTS" id="PR00081">
    <property type="entry name" value="GDHRDH"/>
</dbReference>
<comment type="similarity">
    <text evidence="1">Belongs to the short-chain dehydrogenases/reductases (SDR) family.</text>
</comment>
<accession>A0A382X3C1</accession>
<name>A0A382X3C1_9ZZZZ</name>
<dbReference type="InterPro" id="IPR036291">
    <property type="entry name" value="NAD(P)-bd_dom_sf"/>
</dbReference>
<evidence type="ECO:0008006" key="4">
    <source>
        <dbReference type="Google" id="ProtNLM"/>
    </source>
</evidence>
<organism evidence="3">
    <name type="scientific">marine metagenome</name>
    <dbReference type="NCBI Taxonomy" id="408172"/>
    <lineage>
        <taxon>unclassified sequences</taxon>
        <taxon>metagenomes</taxon>
        <taxon>ecological metagenomes</taxon>
    </lineage>
</organism>
<gene>
    <name evidence="3" type="ORF">METZ01_LOCUS418277</name>
</gene>
<evidence type="ECO:0000313" key="3">
    <source>
        <dbReference type="EMBL" id="SVD65423.1"/>
    </source>
</evidence>
<feature type="non-terminal residue" evidence="3">
    <location>
        <position position="176"/>
    </location>
</feature>
<dbReference type="PANTHER" id="PTHR44196">
    <property type="entry name" value="DEHYDROGENASE/REDUCTASE SDR FAMILY MEMBER 7B"/>
    <property type="match status" value="1"/>
</dbReference>
<dbReference type="GO" id="GO:0016491">
    <property type="term" value="F:oxidoreductase activity"/>
    <property type="evidence" value="ECO:0007669"/>
    <property type="project" value="UniProtKB-KW"/>
</dbReference>
<reference evidence="3" key="1">
    <citation type="submission" date="2018-05" db="EMBL/GenBank/DDBJ databases">
        <authorList>
            <person name="Lanie J.A."/>
            <person name="Ng W.-L."/>
            <person name="Kazmierczak K.M."/>
            <person name="Andrzejewski T.M."/>
            <person name="Davidsen T.M."/>
            <person name="Wayne K.J."/>
            <person name="Tettelin H."/>
            <person name="Glass J.I."/>
            <person name="Rusch D."/>
            <person name="Podicherti R."/>
            <person name="Tsui H.-C.T."/>
            <person name="Winkler M.E."/>
        </authorList>
    </citation>
    <scope>NUCLEOTIDE SEQUENCE</scope>
</reference>
<protein>
    <recommendedName>
        <fullName evidence="4">Short chain dehydrogenase</fullName>
    </recommendedName>
</protein>
<dbReference type="GO" id="GO:0016020">
    <property type="term" value="C:membrane"/>
    <property type="evidence" value="ECO:0007669"/>
    <property type="project" value="TreeGrafter"/>
</dbReference>
<dbReference type="EMBL" id="UINC01164526">
    <property type="protein sequence ID" value="SVD65423.1"/>
    <property type="molecule type" value="Genomic_DNA"/>
</dbReference>
<evidence type="ECO:0000256" key="2">
    <source>
        <dbReference type="ARBA" id="ARBA00023002"/>
    </source>
</evidence>
<dbReference type="AlphaFoldDB" id="A0A382X3C1"/>
<dbReference type="PRINTS" id="PR00080">
    <property type="entry name" value="SDRFAMILY"/>
</dbReference>
<dbReference type="Pfam" id="PF00106">
    <property type="entry name" value="adh_short"/>
    <property type="match status" value="1"/>
</dbReference>